<protein>
    <submittedName>
        <fullName evidence="1">Uncharacterized protein</fullName>
    </submittedName>
</protein>
<proteinExistence type="predicted"/>
<dbReference type="EMBL" id="CABPSB010000001">
    <property type="protein sequence ID" value="VVD59940.1"/>
    <property type="molecule type" value="Genomic_DNA"/>
</dbReference>
<evidence type="ECO:0000313" key="1">
    <source>
        <dbReference type="EMBL" id="VVD59940.1"/>
    </source>
</evidence>
<evidence type="ECO:0000313" key="2">
    <source>
        <dbReference type="Proteomes" id="UP000406256"/>
    </source>
</evidence>
<keyword evidence="2" id="KW-1185">Reference proteome</keyword>
<organism evidence="1 2">
    <name type="scientific">Pandoraea anhela</name>
    <dbReference type="NCBI Taxonomy" id="2508295"/>
    <lineage>
        <taxon>Bacteria</taxon>
        <taxon>Pseudomonadati</taxon>
        <taxon>Pseudomonadota</taxon>
        <taxon>Betaproteobacteria</taxon>
        <taxon>Burkholderiales</taxon>
        <taxon>Burkholderiaceae</taxon>
        <taxon>Pandoraea</taxon>
    </lineage>
</organism>
<dbReference type="Proteomes" id="UP000406256">
    <property type="component" value="Unassembled WGS sequence"/>
</dbReference>
<name>A0A5E4R9N2_9BURK</name>
<sequence length="110" mass="12434">MTETDVLAIEQRATALVHAQVLGMLLAHINHLDGKPDAAFDRFRQAAMDEIRRSLIKRCGASSREHDELDLLFAALSRASDDVFRVADHHNARFFRQLRERKVAGEPALD</sequence>
<dbReference type="AlphaFoldDB" id="A0A5E4R9N2"/>
<accession>A0A5E4R9N2</accession>
<gene>
    <name evidence="1" type="ORF">PAN31108_00054</name>
</gene>
<reference evidence="1 2" key="1">
    <citation type="submission" date="2019-08" db="EMBL/GenBank/DDBJ databases">
        <authorList>
            <person name="Peeters C."/>
        </authorList>
    </citation>
    <scope>NUCLEOTIDE SEQUENCE [LARGE SCALE GENOMIC DNA]</scope>
    <source>
        <strain evidence="1 2">LMG 31108</strain>
    </source>
</reference>